<dbReference type="SUPFAM" id="SSF57716">
    <property type="entry name" value="Glucocorticoid receptor-like (DNA-binding domain)"/>
    <property type="match status" value="1"/>
</dbReference>
<keyword evidence="3" id="KW-0862">Zinc</keyword>
<name>A0ABW3TC83_9RHOB</name>
<gene>
    <name evidence="7" type="ORF">ACFQ3C_05730</name>
</gene>
<dbReference type="Pfam" id="PF21173">
    <property type="entry name" value="DksA-like_N"/>
    <property type="match status" value="1"/>
</dbReference>
<dbReference type="PROSITE" id="PS51128">
    <property type="entry name" value="ZF_DKSA_2"/>
    <property type="match status" value="1"/>
</dbReference>
<keyword evidence="8" id="KW-1185">Reference proteome</keyword>
<dbReference type="Pfam" id="PF01258">
    <property type="entry name" value="zf-dskA_traR"/>
    <property type="match status" value="1"/>
</dbReference>
<evidence type="ECO:0000259" key="6">
    <source>
        <dbReference type="Pfam" id="PF21173"/>
    </source>
</evidence>
<comment type="caution">
    <text evidence="7">The sequence shown here is derived from an EMBL/GenBank/DDBJ whole genome shotgun (WGS) entry which is preliminary data.</text>
</comment>
<keyword evidence="2" id="KW-0863">Zinc-finger</keyword>
<evidence type="ECO:0000313" key="8">
    <source>
        <dbReference type="Proteomes" id="UP001597151"/>
    </source>
</evidence>
<evidence type="ECO:0000256" key="1">
    <source>
        <dbReference type="ARBA" id="ARBA00022723"/>
    </source>
</evidence>
<dbReference type="Gene3D" id="1.20.120.910">
    <property type="entry name" value="DksA, coiled-coil domain"/>
    <property type="match status" value="1"/>
</dbReference>
<feature type="zinc finger region" description="dksA C4-type" evidence="4">
    <location>
        <begin position="79"/>
        <end position="103"/>
    </location>
</feature>
<evidence type="ECO:0000256" key="2">
    <source>
        <dbReference type="ARBA" id="ARBA00022771"/>
    </source>
</evidence>
<protein>
    <submittedName>
        <fullName evidence="7">TraR/DksA family transcriptional regulator</fullName>
    </submittedName>
</protein>
<dbReference type="InterPro" id="IPR048487">
    <property type="entry name" value="DksA-like_N"/>
</dbReference>
<sequence>MKTTQDRRATLLKRLSELDTRLHAIEAELDQPHTKDWDDMAIETEGDQVLERLGRSGMDEIGRIMAALQRIKAGTYGVCTICGNQISEERLDVLPATPFCKACAADH</sequence>
<organism evidence="7 8">
    <name type="scientific">Seohaeicola saemankumensis</name>
    <dbReference type="NCBI Taxonomy" id="481181"/>
    <lineage>
        <taxon>Bacteria</taxon>
        <taxon>Pseudomonadati</taxon>
        <taxon>Pseudomonadota</taxon>
        <taxon>Alphaproteobacteria</taxon>
        <taxon>Rhodobacterales</taxon>
        <taxon>Roseobacteraceae</taxon>
        <taxon>Seohaeicola</taxon>
    </lineage>
</organism>
<dbReference type="RefSeq" id="WP_380789528.1">
    <property type="nucleotide sequence ID" value="NZ_JBHTKR010000002.1"/>
</dbReference>
<evidence type="ECO:0000259" key="5">
    <source>
        <dbReference type="Pfam" id="PF01258"/>
    </source>
</evidence>
<keyword evidence="1" id="KW-0479">Metal-binding</keyword>
<evidence type="ECO:0000256" key="4">
    <source>
        <dbReference type="PROSITE-ProRule" id="PRU00510"/>
    </source>
</evidence>
<dbReference type="Proteomes" id="UP001597151">
    <property type="component" value="Unassembled WGS sequence"/>
</dbReference>
<evidence type="ECO:0000313" key="7">
    <source>
        <dbReference type="EMBL" id="MFD1194162.1"/>
    </source>
</evidence>
<evidence type="ECO:0000256" key="3">
    <source>
        <dbReference type="ARBA" id="ARBA00022833"/>
    </source>
</evidence>
<dbReference type="PANTHER" id="PTHR33823">
    <property type="entry name" value="RNA POLYMERASE-BINDING TRANSCRIPTION FACTOR DKSA-RELATED"/>
    <property type="match status" value="1"/>
</dbReference>
<dbReference type="PANTHER" id="PTHR33823:SF4">
    <property type="entry name" value="GENERAL STRESS PROTEIN 16O"/>
    <property type="match status" value="1"/>
</dbReference>
<reference evidence="8" key="1">
    <citation type="journal article" date="2019" name="Int. J. Syst. Evol. Microbiol.">
        <title>The Global Catalogue of Microorganisms (GCM) 10K type strain sequencing project: providing services to taxonomists for standard genome sequencing and annotation.</title>
        <authorList>
            <consortium name="The Broad Institute Genomics Platform"/>
            <consortium name="The Broad Institute Genome Sequencing Center for Infectious Disease"/>
            <person name="Wu L."/>
            <person name="Ma J."/>
        </authorList>
    </citation>
    <scope>NUCLEOTIDE SEQUENCE [LARGE SCALE GENOMIC DNA]</scope>
    <source>
        <strain evidence="8">CCUG 55328</strain>
    </source>
</reference>
<dbReference type="InterPro" id="IPR000962">
    <property type="entry name" value="Znf_DskA_TraR"/>
</dbReference>
<accession>A0ABW3TC83</accession>
<dbReference type="EMBL" id="JBHTKR010000002">
    <property type="protein sequence ID" value="MFD1194162.1"/>
    <property type="molecule type" value="Genomic_DNA"/>
</dbReference>
<feature type="domain" description="DnaK suppressor protein-like N-terminal" evidence="6">
    <location>
        <begin position="9"/>
        <end position="71"/>
    </location>
</feature>
<feature type="domain" description="Zinc finger DksA/TraR C4-type" evidence="5">
    <location>
        <begin position="74"/>
        <end position="107"/>
    </location>
</feature>
<proteinExistence type="predicted"/>